<dbReference type="InterPro" id="IPR044084">
    <property type="entry name" value="AvModA-like_subst-bd"/>
</dbReference>
<reference evidence="5 6" key="1">
    <citation type="submission" date="2023-06" db="EMBL/GenBank/DDBJ databases">
        <title>Whole genome sequence of Oscillatoria calcuttensis NRMC-F 0142.</title>
        <authorList>
            <person name="Shakena Fathima T."/>
            <person name="Muralitharan G."/>
            <person name="Thajuddin N."/>
        </authorList>
    </citation>
    <scope>NUCLEOTIDE SEQUENCE [LARGE SCALE GENOMIC DNA]</scope>
    <source>
        <strain evidence="5 6">NRMC-F 0142</strain>
    </source>
</reference>
<dbReference type="PROSITE" id="PS51257">
    <property type="entry name" value="PROKAR_LIPOPROTEIN"/>
    <property type="match status" value="1"/>
</dbReference>
<name>A0ABT7LW12_9CYAN</name>
<dbReference type="InterPro" id="IPR050682">
    <property type="entry name" value="ModA/WtpA"/>
</dbReference>
<dbReference type="NCBIfam" id="TIGR01256">
    <property type="entry name" value="modA"/>
    <property type="match status" value="1"/>
</dbReference>
<feature type="chain" id="PRO_5046665595" evidence="4">
    <location>
        <begin position="23"/>
        <end position="277"/>
    </location>
</feature>
<accession>A0ABT7LW12</accession>
<dbReference type="SUPFAM" id="SSF53850">
    <property type="entry name" value="Periplasmic binding protein-like II"/>
    <property type="match status" value="1"/>
</dbReference>
<dbReference type="Gene3D" id="3.40.190.10">
    <property type="entry name" value="Periplasmic binding protein-like II"/>
    <property type="match status" value="2"/>
</dbReference>
<proteinExistence type="inferred from homology"/>
<evidence type="ECO:0000256" key="3">
    <source>
        <dbReference type="ARBA" id="ARBA00022729"/>
    </source>
</evidence>
<evidence type="ECO:0000313" key="6">
    <source>
        <dbReference type="Proteomes" id="UP001230986"/>
    </source>
</evidence>
<evidence type="ECO:0000313" key="5">
    <source>
        <dbReference type="EMBL" id="MDL5056215.1"/>
    </source>
</evidence>
<dbReference type="CDD" id="cd13539">
    <property type="entry name" value="PBP2_AvModA"/>
    <property type="match status" value="1"/>
</dbReference>
<dbReference type="RefSeq" id="WP_286004126.1">
    <property type="nucleotide sequence ID" value="NZ_JASVEJ010000006.1"/>
</dbReference>
<keyword evidence="3 4" id="KW-0732">Signal</keyword>
<dbReference type="PANTHER" id="PTHR30632:SF14">
    <property type="entry name" value="TUNGSTATE_MOLYBDATE_CHROMATE-BINDING PROTEIN MODA"/>
    <property type="match status" value="1"/>
</dbReference>
<dbReference type="InterPro" id="IPR005950">
    <property type="entry name" value="ModA"/>
</dbReference>
<dbReference type="PIRSF" id="PIRSF004846">
    <property type="entry name" value="ModA"/>
    <property type="match status" value="1"/>
</dbReference>
<dbReference type="PANTHER" id="PTHR30632">
    <property type="entry name" value="MOLYBDATE-BINDING PERIPLASMIC PROTEIN"/>
    <property type="match status" value="1"/>
</dbReference>
<dbReference type="Pfam" id="PF13531">
    <property type="entry name" value="SBP_bac_11"/>
    <property type="match status" value="1"/>
</dbReference>
<comment type="similarity">
    <text evidence="1">Belongs to the bacterial solute-binding protein ModA family.</text>
</comment>
<dbReference type="Proteomes" id="UP001230986">
    <property type="component" value="Unassembled WGS sequence"/>
</dbReference>
<sequence length="277" mass="29383">MKLRLTIFFTLVGFVLVSCASADPPAASTSANNPPVPSGMSDSVSLIVAAAADLTPAFQELGTLFTQQTGIEVVFNFGSTGQLAQQIAQGAPVDVFAAANQSYIAELEQDGLVISETVALYAQGRITLWTRADSPLNFETLDDLMQPEVTRIAIANPEHAPYGVAAREALESVGLWEALEPKLILGENVAQTLQFAETGNVDVAIVALSLSIAAGDDGRYALIPAELHNPLDQALAVVSSTAHETEARQFAVFVNSEAGREIMRRYGFILPGEEPIP</sequence>
<organism evidence="5 6">
    <name type="scientific">Geitlerinema calcuttense NRMC-F 0142</name>
    <dbReference type="NCBI Taxonomy" id="2922238"/>
    <lineage>
        <taxon>Bacteria</taxon>
        <taxon>Bacillati</taxon>
        <taxon>Cyanobacteriota</taxon>
        <taxon>Cyanophyceae</taxon>
        <taxon>Geitlerinematales</taxon>
        <taxon>Geitlerinemataceae</taxon>
        <taxon>Geitlerinema</taxon>
    </lineage>
</organism>
<keyword evidence="2" id="KW-0479">Metal-binding</keyword>
<protein>
    <submittedName>
        <fullName evidence="5">Molybdate ABC transporter substrate-binding protein</fullName>
    </submittedName>
</protein>
<feature type="signal peptide" evidence="4">
    <location>
        <begin position="1"/>
        <end position="22"/>
    </location>
</feature>
<dbReference type="EMBL" id="JASVEJ010000006">
    <property type="protein sequence ID" value="MDL5056215.1"/>
    <property type="molecule type" value="Genomic_DNA"/>
</dbReference>
<evidence type="ECO:0000256" key="4">
    <source>
        <dbReference type="SAM" id="SignalP"/>
    </source>
</evidence>
<comment type="caution">
    <text evidence="5">The sequence shown here is derived from an EMBL/GenBank/DDBJ whole genome shotgun (WGS) entry which is preliminary data.</text>
</comment>
<evidence type="ECO:0000256" key="1">
    <source>
        <dbReference type="ARBA" id="ARBA00009175"/>
    </source>
</evidence>
<keyword evidence="6" id="KW-1185">Reference proteome</keyword>
<evidence type="ECO:0000256" key="2">
    <source>
        <dbReference type="ARBA" id="ARBA00022723"/>
    </source>
</evidence>
<gene>
    <name evidence="5" type="primary">modA</name>
    <name evidence="5" type="ORF">QQ055_01835</name>
</gene>